<sequence>MNVKPGSDLSIPKIFLSLVLQEISLVLMRQQYHDVMELLESFDRMATNTMFRKYKPNVPLHGHVKQWWNYAITSILEEDVRRRLRNWSWTHIKEHRDLCRQYKDLYKKKLLQDKPSDALLKELEALESKLDVLNITICRRQAAYEEAAALRKKKMKAEEKKSGGWFSGFWGSSKKRKKEEEKSEILTAEQKKEELEKLYFAIGYSDGEVITAFPKEYVENKVLVHLKQISVALRDDTDAKSVDVARLSFQDLFTELSQRPSAQAIKVTAKVDQMKMFGSAAAADGKMPLMITSQDEKAESHLALFTASFETNPLDGKCDQRAEVSSQPVKVCYDANTIEHVITFFQPPKDVHLQELSAAAFSRLEDLKSVSKANLSYAIEHHKITDINVDVKSPFIIIPEGGTFKNSSNVLVIDLGHLKITSDPEQERIVSTKDLSLEDLESKCYDKFDFRLEDLQILIAKTGEDWQAARKQAKSEMHILDPMAIDMKLEKALNPDDIRLAQIKVSGSLPSVKVHVSDEKLLQVIKLATSIPIPGGETAVDQTDTKRVDVPGDDRRYAAVRAHSDVTNLGTLQGGAEEQDEEEEEEMFMTPPETLPGESKLELAKLEAKEALAKQVKVSLKFEIEEIAVDVSTIDSTGKMTPCLVLSIKGLGTNVIMHPWDLTASASLSSLVLQEMTYGPDGGPLYLVQTPVGAELLSVKFVKVESDHPEYSSTFKSTQQSVVVEFSSLQVKLHQEALLNIIDLSTKLLPPSEESPPLPGVSGDSTKTEGQEGNQASQAVVPKGKKKKEDKDEIQIEVTAKLGGIGVTVTSVDGDLSHVIVGGLSAYCVVRDSRTEVIASMKNLSVLDSTPGALYPKIVSIVNQEVFNLQVVAYNGALSGSNFRNMEAADVKFQMGIGCIRVVFLNKFVMNLLEFLNKFQKAKDAMEYARKSAAESATATIQNLQTQSSRISLSVSIQAPLIVIPVSSTSHDALVANLGHLSVANTFNLAHDGEDPGGSDAVVVDNMVVELSSVQLSRAVMTDGENIGATRLVLEPASLAVYVARNLSPWYHDVPDIDVMGRLHAVKLCAGEDDIRTILGILFQNLSEGVTPPQIVAEEISPIAQQALDLEVASKSLSVAAPVTSEDVWDSVKFSFKIEEVSAAVFWKESAKPSGNKSSREPDCCLGQFSLVQVAASGKIRSNSAISANVTLESCILDDKRPQSEQGVTRMIERFDGGSSKVKNMIDIQFQQSATQDKAIVMEIQSFHVVANLEFLLVLSNVFMSALATDESVNKTLPAPPQSSQAVATKHSKSATVKTTDEEPPQITVQISIKDPEIVLLADARDKDTNALFLKNAIDFHFVQGHGQQKMSGSVSDIVITSAAFDKERRDSTKSRVLQLSQISLVSSVPEGSSMQVDISTGMTYIHVSPPTIRTLTACLMSLAPAKSEDDENKSTENAVELWSEKPITTEDRWYLSPVPEDQLVPGRRVLARSLANQRNYDAGFIYTAMDVMIYVQFDNSMTWFYDTNDIAAIVIDKNPDPKDVVVGTQVVAKRPNESSHVEGKIIEINEEDGKMAYRIDFWDGVGNWNTLEQIRVLTTTKPGVPKGQIAVSTIVFVRGKDDMYSKGFISSKTYTKLVIRVYGELIGLSIVDANDSAAVVPDVVPDPASLTVGRTVIATYDTFLWEAGNIVQIRKLDETGQYIYRVRFISGGDTWVFNINNIRILMTRKPKVPEGVLDVGTVVWAHTSKIRYYKGFVSYKGTKLHVDLYDGDKFLYEMKDASHRVIPDVPPKAADIKPGTRVIANYKNRPRYFSSTVMEIDASDPSEPKYHLKFDDGDEIWDSLYQLRLLPKEVQVGGEEKSPDHIDANEAGNSKAELLVFEMEGFDIKLEGMFGGQVIPLLSVDGSIQGEVKNWSSALSVHAGVGIIGNYFNENVSEWEPLIEPVEDEHSAYRHWELNLDVSLANGGSDNSNLDDSSEAAMSLAVHSKDELQLTVTKTCLDVFTKLGAAFKEAVTLEGTGVIALEDIPPFQIWNELGMEVKIRPGNKFESPAGVGQDGMVAIHPGQSLSLRFGKGLDRKSSRYERSSSASGVGPSIGIEVQGYHELKTISVKQARVILHNAIPKKLVESIIIMPEMSTINEMVLVTDLDPDELLAGLIVSVVVQVESGDGQKTVTIRSPLQVNNHFPIPMDLLCKKEEQFSRITTIQPDSLFNVPLILAHKAGLYLRPAGFGYGVSTSPLLWNKLASEGHSSIGCPPPAGEGPPFHIEVVCEQVSFSSVNGSLEHAPNYILHIYPPAVLHNYLPYNIHYASQGLPAVELKGGDKWPLFSVSLSKRVILYLQVDNYQRSMWRGQIDLSKGMDELTTFTLQSTQVAAYGKYLELGVFATFEGTMNITLYSPYWMVNKTDLYLEYMASDDETVIPHPASLTEPVMFSYRGKGNLFAKKTARVRLASAEWSNKFSLDAVGSGGAIKVKKDGKLHEVGMQISLSYFSLTKIVEFTPFHLINNHTEYTVSLSDSPSQESAWVTVQPGECVPFWPVSCPSKDLTIRVDNSKEVSPSFHFQPMSQCC</sequence>
<accession>A0A9X0D7Z8</accession>
<dbReference type="InterPro" id="IPR009543">
    <property type="entry name" value="VPS13_VAB"/>
</dbReference>
<feature type="domain" description="Chorein N-terminal" evidence="6">
    <location>
        <begin position="6"/>
        <end position="591"/>
    </location>
</feature>
<name>A0A9X0D7Z8_9CNID</name>
<feature type="region of interest" description="Disordered" evidence="5">
    <location>
        <begin position="1277"/>
        <end position="1303"/>
    </location>
</feature>
<reference evidence="9" key="1">
    <citation type="submission" date="2023-01" db="EMBL/GenBank/DDBJ databases">
        <title>Genome assembly of the deep-sea coral Lophelia pertusa.</title>
        <authorList>
            <person name="Herrera S."/>
            <person name="Cordes E."/>
        </authorList>
    </citation>
    <scope>NUCLEOTIDE SEQUENCE</scope>
    <source>
        <strain evidence="9">USNM1676648</strain>
        <tissue evidence="9">Polyp</tissue>
    </source>
</reference>
<dbReference type="InterPro" id="IPR026854">
    <property type="entry name" value="VPS13_N"/>
</dbReference>
<dbReference type="InterPro" id="IPR026847">
    <property type="entry name" value="VPS13"/>
</dbReference>
<dbReference type="GO" id="GO:0045053">
    <property type="term" value="P:protein retention in Golgi apparatus"/>
    <property type="evidence" value="ECO:0007669"/>
    <property type="project" value="TreeGrafter"/>
</dbReference>
<dbReference type="Pfam" id="PF25036">
    <property type="entry name" value="VPS13_VAB"/>
    <property type="match status" value="1"/>
</dbReference>
<evidence type="ECO:0000256" key="5">
    <source>
        <dbReference type="SAM" id="MobiDB-lite"/>
    </source>
</evidence>
<dbReference type="Proteomes" id="UP001163046">
    <property type="component" value="Unassembled WGS sequence"/>
</dbReference>
<comment type="similarity">
    <text evidence="1">Belongs to the VPS13 family.</text>
</comment>
<feature type="coiled-coil region" evidence="4">
    <location>
        <begin position="116"/>
        <end position="198"/>
    </location>
</feature>
<evidence type="ECO:0000256" key="1">
    <source>
        <dbReference type="ARBA" id="ARBA00006545"/>
    </source>
</evidence>
<comment type="caution">
    <text evidence="9">The sequence shown here is derived from an EMBL/GenBank/DDBJ whole genome shotgun (WGS) entry which is preliminary data.</text>
</comment>
<evidence type="ECO:0000259" key="6">
    <source>
        <dbReference type="Pfam" id="PF12624"/>
    </source>
</evidence>
<keyword evidence="2" id="KW-0813">Transport</keyword>
<dbReference type="PANTHER" id="PTHR16166">
    <property type="entry name" value="VACUOLAR PROTEIN SORTING-ASSOCIATED PROTEIN VPS13"/>
    <property type="match status" value="1"/>
</dbReference>
<organism evidence="9 10">
    <name type="scientific">Desmophyllum pertusum</name>
    <dbReference type="NCBI Taxonomy" id="174260"/>
    <lineage>
        <taxon>Eukaryota</taxon>
        <taxon>Metazoa</taxon>
        <taxon>Cnidaria</taxon>
        <taxon>Anthozoa</taxon>
        <taxon>Hexacorallia</taxon>
        <taxon>Scleractinia</taxon>
        <taxon>Caryophylliina</taxon>
        <taxon>Caryophylliidae</taxon>
        <taxon>Desmophyllum</taxon>
    </lineage>
</organism>
<keyword evidence="4" id="KW-0175">Coiled coil</keyword>
<protein>
    <recommendedName>
        <fullName evidence="11">Vacuolar protein sorting-associated protein 13</fullName>
    </recommendedName>
</protein>
<dbReference type="GO" id="GO:0006869">
    <property type="term" value="P:lipid transport"/>
    <property type="evidence" value="ECO:0007669"/>
    <property type="project" value="UniProtKB-KW"/>
</dbReference>
<evidence type="ECO:0008006" key="11">
    <source>
        <dbReference type="Google" id="ProtNLM"/>
    </source>
</evidence>
<dbReference type="PANTHER" id="PTHR16166:SF93">
    <property type="entry name" value="INTERMEMBRANE LIPID TRANSFER PROTEIN VPS13"/>
    <property type="match status" value="1"/>
</dbReference>
<evidence type="ECO:0000259" key="7">
    <source>
        <dbReference type="Pfam" id="PF25033"/>
    </source>
</evidence>
<dbReference type="EMBL" id="MU825444">
    <property type="protein sequence ID" value="KAJ7389008.1"/>
    <property type="molecule type" value="Genomic_DNA"/>
</dbReference>
<evidence type="ECO:0000256" key="3">
    <source>
        <dbReference type="ARBA" id="ARBA00023055"/>
    </source>
</evidence>
<evidence type="ECO:0000256" key="2">
    <source>
        <dbReference type="ARBA" id="ARBA00022448"/>
    </source>
</evidence>
<gene>
    <name evidence="9" type="ORF">OS493_034401</name>
</gene>
<dbReference type="CDD" id="cd04508">
    <property type="entry name" value="Tudor_SF"/>
    <property type="match status" value="1"/>
</dbReference>
<feature type="domain" description="VPS13-like middle region" evidence="7">
    <location>
        <begin position="814"/>
        <end position="1450"/>
    </location>
</feature>
<dbReference type="Pfam" id="PF12624">
    <property type="entry name" value="VPS13_N"/>
    <property type="match status" value="1"/>
</dbReference>
<evidence type="ECO:0000259" key="8">
    <source>
        <dbReference type="Pfam" id="PF25036"/>
    </source>
</evidence>
<dbReference type="OrthoDB" id="428159at2759"/>
<feature type="domain" description="VPS13-like middle region" evidence="7">
    <location>
        <begin position="1857"/>
        <end position="1986"/>
    </location>
</feature>
<dbReference type="GO" id="GO:0006623">
    <property type="term" value="P:protein targeting to vacuole"/>
    <property type="evidence" value="ECO:0007669"/>
    <property type="project" value="TreeGrafter"/>
</dbReference>
<dbReference type="Pfam" id="PF25033">
    <property type="entry name" value="VPS13_M"/>
    <property type="match status" value="2"/>
</dbReference>
<evidence type="ECO:0000313" key="9">
    <source>
        <dbReference type="EMBL" id="KAJ7389008.1"/>
    </source>
</evidence>
<dbReference type="InterPro" id="IPR056747">
    <property type="entry name" value="VPS13-like_M"/>
</dbReference>
<keyword evidence="10" id="KW-1185">Reference proteome</keyword>
<evidence type="ECO:0000313" key="10">
    <source>
        <dbReference type="Proteomes" id="UP001163046"/>
    </source>
</evidence>
<evidence type="ECO:0000256" key="4">
    <source>
        <dbReference type="SAM" id="Coils"/>
    </source>
</evidence>
<feature type="region of interest" description="Disordered" evidence="5">
    <location>
        <begin position="751"/>
        <end position="788"/>
    </location>
</feature>
<keyword evidence="3" id="KW-0445">Lipid transport</keyword>
<feature type="domain" description="Vacuolar protein sorting-associated protein 13 VPS13 adaptor binding" evidence="8">
    <location>
        <begin position="2133"/>
        <end position="2520"/>
    </location>
</feature>
<proteinExistence type="inferred from homology"/>
<dbReference type="Gene3D" id="2.30.30.140">
    <property type="match status" value="1"/>
</dbReference>